<dbReference type="InterPro" id="IPR029063">
    <property type="entry name" value="SAM-dependent_MTases_sf"/>
</dbReference>
<protein>
    <submittedName>
        <fullName evidence="6">Salicylic acid carboxyl methyltransferase</fullName>
    </submittedName>
</protein>
<dbReference type="PANTHER" id="PTHR31009">
    <property type="entry name" value="S-ADENOSYL-L-METHIONINE:CARBOXYL METHYLTRANSFERASE FAMILY PROTEIN"/>
    <property type="match status" value="1"/>
</dbReference>
<sequence>MDLAKVLHMNAGNGEISYAHNSILQKNLMLSSREVLEHTLENYGTHGFPECFKLADLGCSSGPNTFSFVSNIVNIVHAVCQKNNLKTPDEFQVFLNDLPTNDFNTLFEMTPEFNLKLENKKGIEKIVNCFISGVPGSFYTRLFPSKSLHFVHSSSSLHWLSQVPENLLDHNKGNIHLATSSPRSVYVAYFTQFKKDFTTFLRMRSEEIIPNGRMVLTLKGRSNADPTIKDCNLIIGLLGKSLVDMCAEGLLHKEDITSFNLPFYTPCTDELKAIIESESSFSIDRFETSEVEWDMREEDEIRKSGDTSGKFIARTVRAVAESMLASHFGNTYMDEIFERYATLVNEHLSRVKTDYLFNIIISLIRK</sequence>
<keyword evidence="2 6" id="KW-0489">Methyltransferase</keyword>
<dbReference type="GO" id="GO:0046872">
    <property type="term" value="F:metal ion binding"/>
    <property type="evidence" value="ECO:0007669"/>
    <property type="project" value="UniProtKB-KW"/>
</dbReference>
<dbReference type="InterPro" id="IPR042086">
    <property type="entry name" value="MeTrfase_capping"/>
</dbReference>
<organism evidence="6 7">
    <name type="scientific">Heracleum sosnowskyi</name>
    <dbReference type="NCBI Taxonomy" id="360622"/>
    <lineage>
        <taxon>Eukaryota</taxon>
        <taxon>Viridiplantae</taxon>
        <taxon>Streptophyta</taxon>
        <taxon>Embryophyta</taxon>
        <taxon>Tracheophyta</taxon>
        <taxon>Spermatophyta</taxon>
        <taxon>Magnoliopsida</taxon>
        <taxon>eudicotyledons</taxon>
        <taxon>Gunneridae</taxon>
        <taxon>Pentapetalae</taxon>
        <taxon>asterids</taxon>
        <taxon>campanulids</taxon>
        <taxon>Apiales</taxon>
        <taxon>Apiaceae</taxon>
        <taxon>Apioideae</taxon>
        <taxon>apioid superclade</taxon>
        <taxon>Tordylieae</taxon>
        <taxon>Tordyliinae</taxon>
        <taxon>Heracleum</taxon>
    </lineage>
</organism>
<keyword evidence="4" id="KW-0479">Metal-binding</keyword>
<comment type="caution">
    <text evidence="6">The sequence shown here is derived from an EMBL/GenBank/DDBJ whole genome shotgun (WGS) entry which is preliminary data.</text>
</comment>
<evidence type="ECO:0000313" key="6">
    <source>
        <dbReference type="EMBL" id="KAK1355341.1"/>
    </source>
</evidence>
<gene>
    <name evidence="6" type="ORF">POM88_048597</name>
</gene>
<accession>A0AAD8GVI7</accession>
<reference evidence="6" key="2">
    <citation type="submission" date="2023-05" db="EMBL/GenBank/DDBJ databases">
        <authorList>
            <person name="Schelkunov M.I."/>
        </authorList>
    </citation>
    <scope>NUCLEOTIDE SEQUENCE</scope>
    <source>
        <strain evidence="6">Hsosn_3</strain>
        <tissue evidence="6">Leaf</tissue>
    </source>
</reference>
<keyword evidence="7" id="KW-1185">Reference proteome</keyword>
<comment type="similarity">
    <text evidence="1">Belongs to the methyltransferase superfamily. Type-7 methyltransferase family.</text>
</comment>
<keyword evidence="5" id="KW-0460">Magnesium</keyword>
<dbReference type="GO" id="GO:0008168">
    <property type="term" value="F:methyltransferase activity"/>
    <property type="evidence" value="ECO:0007669"/>
    <property type="project" value="UniProtKB-KW"/>
</dbReference>
<proteinExistence type="inferred from homology"/>
<evidence type="ECO:0000256" key="1">
    <source>
        <dbReference type="ARBA" id="ARBA00007967"/>
    </source>
</evidence>
<dbReference type="EMBL" id="JAUIZM010000011">
    <property type="protein sequence ID" value="KAK1355341.1"/>
    <property type="molecule type" value="Genomic_DNA"/>
</dbReference>
<dbReference type="Proteomes" id="UP001237642">
    <property type="component" value="Unassembled WGS sequence"/>
</dbReference>
<name>A0AAD8GVI7_9APIA</name>
<evidence type="ECO:0000256" key="5">
    <source>
        <dbReference type="ARBA" id="ARBA00022842"/>
    </source>
</evidence>
<dbReference type="InterPro" id="IPR005299">
    <property type="entry name" value="MeTrfase_7"/>
</dbReference>
<keyword evidence="3" id="KW-0808">Transferase</keyword>
<dbReference type="Pfam" id="PF03492">
    <property type="entry name" value="Methyltransf_7"/>
    <property type="match status" value="1"/>
</dbReference>
<dbReference type="GO" id="GO:0032259">
    <property type="term" value="P:methylation"/>
    <property type="evidence" value="ECO:0007669"/>
    <property type="project" value="UniProtKB-KW"/>
</dbReference>
<dbReference type="Gene3D" id="1.10.1200.270">
    <property type="entry name" value="Methyltransferase, alpha-helical capping domain"/>
    <property type="match status" value="1"/>
</dbReference>
<evidence type="ECO:0000313" key="7">
    <source>
        <dbReference type="Proteomes" id="UP001237642"/>
    </source>
</evidence>
<evidence type="ECO:0000256" key="2">
    <source>
        <dbReference type="ARBA" id="ARBA00022603"/>
    </source>
</evidence>
<dbReference type="SUPFAM" id="SSF53335">
    <property type="entry name" value="S-adenosyl-L-methionine-dependent methyltransferases"/>
    <property type="match status" value="1"/>
</dbReference>
<dbReference type="Gene3D" id="3.40.50.150">
    <property type="entry name" value="Vaccinia Virus protein VP39"/>
    <property type="match status" value="1"/>
</dbReference>
<reference evidence="6" key="1">
    <citation type="submission" date="2023-02" db="EMBL/GenBank/DDBJ databases">
        <title>Genome of toxic invasive species Heracleum sosnowskyi carries increased number of genes despite the absence of recent whole-genome duplications.</title>
        <authorList>
            <person name="Schelkunov M."/>
            <person name="Shtratnikova V."/>
            <person name="Makarenko M."/>
            <person name="Klepikova A."/>
            <person name="Omelchenko D."/>
            <person name="Novikova G."/>
            <person name="Obukhova E."/>
            <person name="Bogdanov V."/>
            <person name="Penin A."/>
            <person name="Logacheva M."/>
        </authorList>
    </citation>
    <scope>NUCLEOTIDE SEQUENCE</scope>
    <source>
        <strain evidence="6">Hsosn_3</strain>
        <tissue evidence="6">Leaf</tissue>
    </source>
</reference>
<evidence type="ECO:0000256" key="4">
    <source>
        <dbReference type="ARBA" id="ARBA00022723"/>
    </source>
</evidence>
<dbReference type="AlphaFoldDB" id="A0AAD8GVI7"/>
<evidence type="ECO:0000256" key="3">
    <source>
        <dbReference type="ARBA" id="ARBA00022679"/>
    </source>
</evidence>